<keyword evidence="1" id="KW-1133">Transmembrane helix</keyword>
<dbReference type="EMBL" id="AQHF01000018">
    <property type="protein sequence ID" value="MBE0344867.1"/>
    <property type="molecule type" value="Genomic_DNA"/>
</dbReference>
<reference evidence="2 3" key="1">
    <citation type="submission" date="2015-06" db="EMBL/GenBank/DDBJ databases">
        <title>Genome sequence of Pseudoalteromonas peptidolytica.</title>
        <authorList>
            <person name="Xie B.-B."/>
            <person name="Rong J.-C."/>
            <person name="Qin Q.-L."/>
            <person name="Zhang Y.-Z."/>
        </authorList>
    </citation>
    <scope>NUCLEOTIDE SEQUENCE [LARGE SCALE GENOMIC DNA]</scope>
    <source>
        <strain evidence="2 3">F12-50-A1</strain>
    </source>
</reference>
<gene>
    <name evidence="2" type="ORF">PPEP_a2549</name>
</gene>
<organism evidence="2 3">
    <name type="scientific">Pseudoalteromonas peptidolytica F12-50-A1</name>
    <dbReference type="NCBI Taxonomy" id="1315280"/>
    <lineage>
        <taxon>Bacteria</taxon>
        <taxon>Pseudomonadati</taxon>
        <taxon>Pseudomonadota</taxon>
        <taxon>Gammaproteobacteria</taxon>
        <taxon>Alteromonadales</taxon>
        <taxon>Pseudoalteromonadaceae</taxon>
        <taxon>Pseudoalteromonas</taxon>
    </lineage>
</organism>
<keyword evidence="1" id="KW-0472">Membrane</keyword>
<dbReference type="AlphaFoldDB" id="A0A8I0T344"/>
<feature type="transmembrane region" description="Helical" evidence="1">
    <location>
        <begin position="44"/>
        <end position="63"/>
    </location>
</feature>
<evidence type="ECO:0000313" key="2">
    <source>
        <dbReference type="EMBL" id="MBE0344867.1"/>
    </source>
</evidence>
<keyword evidence="1" id="KW-0812">Transmembrane</keyword>
<protein>
    <submittedName>
        <fullName evidence="2">Uncharacterized protein</fullName>
    </submittedName>
</protein>
<evidence type="ECO:0000313" key="3">
    <source>
        <dbReference type="Proteomes" id="UP000660708"/>
    </source>
</evidence>
<evidence type="ECO:0000256" key="1">
    <source>
        <dbReference type="SAM" id="Phobius"/>
    </source>
</evidence>
<dbReference type="Proteomes" id="UP000660708">
    <property type="component" value="Unassembled WGS sequence"/>
</dbReference>
<sequence>MRGLTIAVVGVFLISFLSGAIYLLGFDGLALVRDDADSKLLSQSMLASGVGGSIYCLRGVYLNACVFNRWTPQWMPWYFIRPFVSLFCGAVAFIFLKAGLLVMEAECNSPKK</sequence>
<name>A0A8I0T344_9GAMM</name>
<accession>A0A8I0T344</accession>
<proteinExistence type="predicted"/>
<feature type="transmembrane region" description="Helical" evidence="1">
    <location>
        <begin position="6"/>
        <end position="32"/>
    </location>
</feature>
<dbReference type="RefSeq" id="WP_147389522.1">
    <property type="nucleotide sequence ID" value="NZ_AQHF01000018.1"/>
</dbReference>
<comment type="caution">
    <text evidence="2">The sequence shown here is derived from an EMBL/GenBank/DDBJ whole genome shotgun (WGS) entry which is preliminary data.</text>
</comment>
<feature type="transmembrane region" description="Helical" evidence="1">
    <location>
        <begin position="83"/>
        <end position="103"/>
    </location>
</feature>
<keyword evidence="3" id="KW-1185">Reference proteome</keyword>